<dbReference type="OrthoDB" id="304910at2759"/>
<gene>
    <name evidence="1" type="ORF">GSPATT00020406001</name>
</gene>
<reference evidence="1 2" key="1">
    <citation type="journal article" date="2006" name="Nature">
        <title>Global trends of whole-genome duplications revealed by the ciliate Paramecium tetraurelia.</title>
        <authorList>
            <consortium name="Genoscope"/>
            <person name="Aury J.-M."/>
            <person name="Jaillon O."/>
            <person name="Duret L."/>
            <person name="Noel B."/>
            <person name="Jubin C."/>
            <person name="Porcel B.M."/>
            <person name="Segurens B."/>
            <person name="Daubin V."/>
            <person name="Anthouard V."/>
            <person name="Aiach N."/>
            <person name="Arnaiz O."/>
            <person name="Billaut A."/>
            <person name="Beisson J."/>
            <person name="Blanc I."/>
            <person name="Bouhouche K."/>
            <person name="Camara F."/>
            <person name="Duharcourt S."/>
            <person name="Guigo R."/>
            <person name="Gogendeau D."/>
            <person name="Katinka M."/>
            <person name="Keller A.-M."/>
            <person name="Kissmehl R."/>
            <person name="Klotz C."/>
            <person name="Koll F."/>
            <person name="Le Moue A."/>
            <person name="Lepere C."/>
            <person name="Malinsky S."/>
            <person name="Nowacki M."/>
            <person name="Nowak J.K."/>
            <person name="Plattner H."/>
            <person name="Poulain J."/>
            <person name="Ruiz F."/>
            <person name="Serrano V."/>
            <person name="Zagulski M."/>
            <person name="Dessen P."/>
            <person name="Betermier M."/>
            <person name="Weissenbach J."/>
            <person name="Scarpelli C."/>
            <person name="Schachter V."/>
            <person name="Sperling L."/>
            <person name="Meyer E."/>
            <person name="Cohen J."/>
            <person name="Wincker P."/>
        </authorList>
    </citation>
    <scope>NUCLEOTIDE SEQUENCE [LARGE SCALE GENOMIC DNA]</scope>
    <source>
        <strain evidence="1 2">Stock d4-2</strain>
    </source>
</reference>
<organism evidence="1 2">
    <name type="scientific">Paramecium tetraurelia</name>
    <dbReference type="NCBI Taxonomy" id="5888"/>
    <lineage>
        <taxon>Eukaryota</taxon>
        <taxon>Sar</taxon>
        <taxon>Alveolata</taxon>
        <taxon>Ciliophora</taxon>
        <taxon>Intramacronucleata</taxon>
        <taxon>Oligohymenophorea</taxon>
        <taxon>Peniculida</taxon>
        <taxon>Parameciidae</taxon>
        <taxon>Paramecium</taxon>
    </lineage>
</organism>
<keyword evidence="2" id="KW-1185">Reference proteome</keyword>
<dbReference type="KEGG" id="ptm:GSPATT00020406001"/>
<evidence type="ECO:0000313" key="1">
    <source>
        <dbReference type="EMBL" id="CAK86734.1"/>
    </source>
</evidence>
<dbReference type="HOGENOM" id="CLU_609004_0_0_1"/>
<dbReference type="EMBL" id="CT868585">
    <property type="protein sequence ID" value="CAK86734.1"/>
    <property type="molecule type" value="Genomic_DNA"/>
</dbReference>
<dbReference type="OMA" id="IFYIAEM"/>
<sequence>MKNKDYRIIQNSSQLTLDSLKAPYYHMGKACQFNFYELDPQIQNELQLDESKQVVCPVCHIKGQLQLDVTYMQNELKDDETQWVVEKSTQQMLRMQKSTFTHSLISQQQDVLKLQQEFNSKMLNNNKLSLEFIEKLNADRNNEIFQIYRGSFRNTTPTLIGIINFKLILFYHLLKLKFEFDIYDNTDKNNCIKLENKDCDSVKISEVTLINNFIYLIIQQENVSQLYRGSLQQFQNQKEPIFYIAEMPGYTLLGSSRLFKCQRNLLMIGNQGSIIVEDQINENVEMNEKIKIPELNELTQIGEIFDSQILLADLRQANLQGIGSLIELNISVTQIKQIRNYCFSVPNKKDIDFSLIHDNCFYLLNSESLNKTKAQVKYFLPGTDNNSLSSTFNIINHHSYLKVIIMPTTKFKVGSVSCALVGLTFQNSQTAFPGVLVFNDMEKKIEIELI</sequence>
<dbReference type="InParanoid" id="A0DUL7"/>
<name>A0DUL7_PARTE</name>
<dbReference type="RefSeq" id="XP_001454131.1">
    <property type="nucleotide sequence ID" value="XM_001454094.1"/>
</dbReference>
<protein>
    <submittedName>
        <fullName evidence="1">Uncharacterized protein</fullName>
    </submittedName>
</protein>
<evidence type="ECO:0000313" key="2">
    <source>
        <dbReference type="Proteomes" id="UP000000600"/>
    </source>
</evidence>
<proteinExistence type="predicted"/>
<dbReference type="GeneID" id="5039916"/>
<accession>A0DUL7</accession>
<dbReference type="Proteomes" id="UP000000600">
    <property type="component" value="Unassembled WGS sequence"/>
</dbReference>
<dbReference type="AlphaFoldDB" id="A0DUL7"/>